<dbReference type="InterPro" id="IPR026037">
    <property type="entry name" value="PgpA"/>
</dbReference>
<organism evidence="4 5">
    <name type="scientific">Sutterella massiliensis</name>
    <dbReference type="NCBI Taxonomy" id="1816689"/>
    <lineage>
        <taxon>Bacteria</taxon>
        <taxon>Pseudomonadati</taxon>
        <taxon>Pseudomonadota</taxon>
        <taxon>Betaproteobacteria</taxon>
        <taxon>Burkholderiales</taxon>
        <taxon>Sutterellaceae</taxon>
        <taxon>Sutterella</taxon>
    </lineage>
</organism>
<dbReference type="InterPro" id="IPR036681">
    <property type="entry name" value="PgpA-like_sf"/>
</dbReference>
<keyword evidence="1" id="KW-0595">Phospholipid degradation</keyword>
<keyword evidence="1" id="KW-0997">Cell inner membrane</keyword>
<comment type="subcellular location">
    <subcellularLocation>
        <location evidence="1">Cell inner membrane</location>
        <topology evidence="1">Multi-pass membrane protein</topology>
    </subcellularLocation>
</comment>
<keyword evidence="1" id="KW-0378">Hydrolase</keyword>
<evidence type="ECO:0000313" key="4">
    <source>
        <dbReference type="EMBL" id="MBM6703350.1"/>
    </source>
</evidence>
<feature type="transmembrane region" description="Helical" evidence="2">
    <location>
        <begin position="66"/>
        <end position="84"/>
    </location>
</feature>
<dbReference type="SUPFAM" id="SSF101307">
    <property type="entry name" value="YutG-like"/>
    <property type="match status" value="1"/>
</dbReference>
<gene>
    <name evidence="4" type="ORF">H6A60_02360</name>
</gene>
<keyword evidence="1" id="KW-0442">Lipid degradation</keyword>
<dbReference type="InterPro" id="IPR007686">
    <property type="entry name" value="YutG/PgpA"/>
</dbReference>
<comment type="function">
    <text evidence="1">Lipid phosphatase which dephosphorylates phosphatidylglycerophosphate (PGP) to phosphatidylglycerol (PG).</text>
</comment>
<evidence type="ECO:0000256" key="2">
    <source>
        <dbReference type="SAM" id="Phobius"/>
    </source>
</evidence>
<keyword evidence="1" id="KW-1003">Cell membrane</keyword>
<evidence type="ECO:0000259" key="3">
    <source>
        <dbReference type="Pfam" id="PF04608"/>
    </source>
</evidence>
<dbReference type="RefSeq" id="WP_205101814.1">
    <property type="nucleotide sequence ID" value="NZ_JACJJC010000002.1"/>
</dbReference>
<comment type="cofactor">
    <cofactor evidence="1">
        <name>Mg(2+)</name>
        <dbReference type="ChEBI" id="CHEBI:18420"/>
    </cofactor>
</comment>
<name>A0ABS2DPU8_9BURK</name>
<keyword evidence="1 2" id="KW-0472">Membrane</keyword>
<evidence type="ECO:0000256" key="1">
    <source>
        <dbReference type="PIRNR" id="PIRNR006162"/>
    </source>
</evidence>
<dbReference type="Proteomes" id="UP000715095">
    <property type="component" value="Unassembled WGS sequence"/>
</dbReference>
<reference evidence="4 5" key="1">
    <citation type="journal article" date="2021" name="Sci. Rep.">
        <title>The distribution of antibiotic resistance genes in chicken gut microbiota commensals.</title>
        <authorList>
            <person name="Juricova H."/>
            <person name="Matiasovicova J."/>
            <person name="Kubasova T."/>
            <person name="Cejkova D."/>
            <person name="Rychlik I."/>
        </authorList>
    </citation>
    <scope>NUCLEOTIDE SEQUENCE [LARGE SCALE GENOMIC DNA]</scope>
    <source>
        <strain evidence="4 5">An829</strain>
    </source>
</reference>
<dbReference type="CDD" id="cd06971">
    <property type="entry name" value="PgpA"/>
    <property type="match status" value="1"/>
</dbReference>
<comment type="catalytic activity">
    <reaction evidence="1">
        <text>a 1,2-diacyl-sn-glycero-3-phospho-(1'-sn-glycero-3'-phosphate) + H2O = a 1,2-diacyl-sn-glycero-3-phospho-(1'-sn-glycerol) + phosphate</text>
        <dbReference type="Rhea" id="RHEA:33751"/>
        <dbReference type="ChEBI" id="CHEBI:15377"/>
        <dbReference type="ChEBI" id="CHEBI:43474"/>
        <dbReference type="ChEBI" id="CHEBI:60110"/>
        <dbReference type="ChEBI" id="CHEBI:64716"/>
        <dbReference type="EC" id="3.1.3.27"/>
    </reaction>
</comment>
<proteinExistence type="predicted"/>
<dbReference type="PIRSF" id="PIRSF006162">
    <property type="entry name" value="PgpA"/>
    <property type="match status" value="1"/>
</dbReference>
<keyword evidence="5" id="KW-1185">Reference proteome</keyword>
<dbReference type="Pfam" id="PF04608">
    <property type="entry name" value="PgpA"/>
    <property type="match status" value="1"/>
</dbReference>
<sequence length="175" mass="19144">MFSKYDPSNPANRVRLTMRFAWAKPSHVAATFFGAGALRPAPGTWGTAAGVAVYALLSPFMAPWGFVGWAVLSAAVFALGVWAANDVARDLGVEDHGGIVLDEVVAVWLVCAGGPDDWCWWIAAFFAFRFFDIVKVWPGSWADRTIHGGFGVMVDDLFAAFYAWGSLRLCEMFLR</sequence>
<keyword evidence="1" id="KW-0479">Metal-binding</keyword>
<keyword evidence="1" id="KW-0443">Lipid metabolism</keyword>
<comment type="pathway">
    <text evidence="1">Phospholipid metabolism; phosphatidylglycerol biosynthesis; phosphatidylglycerol from CDP-diacylglycerol: step 2/2.</text>
</comment>
<feature type="domain" description="YutG/PgpA" evidence="3">
    <location>
        <begin position="29"/>
        <end position="169"/>
    </location>
</feature>
<dbReference type="EC" id="3.1.3.27" evidence="1"/>
<dbReference type="PANTHER" id="PTHR36305">
    <property type="entry name" value="PHOSPHATIDYLGLYCEROPHOSPHATASE A"/>
    <property type="match status" value="1"/>
</dbReference>
<comment type="caution">
    <text evidence="4">The sequence shown here is derived from an EMBL/GenBank/DDBJ whole genome shotgun (WGS) entry which is preliminary data.</text>
</comment>
<keyword evidence="1" id="KW-0460">Magnesium</keyword>
<keyword evidence="1 2" id="KW-0812">Transmembrane</keyword>
<keyword evidence="1" id="KW-1208">Phospholipid metabolism</keyword>
<dbReference type="PANTHER" id="PTHR36305:SF1">
    <property type="entry name" value="PHOSPHATIDYLGLYCEROPHOSPHATASE A"/>
    <property type="match status" value="1"/>
</dbReference>
<keyword evidence="2" id="KW-1133">Transmembrane helix</keyword>
<protein>
    <recommendedName>
        <fullName evidence="1">Phosphatidylglycerophosphatase A</fullName>
        <ecNumber evidence="1">3.1.3.27</ecNumber>
    </recommendedName>
    <alternativeName>
        <fullName evidence="1">Phosphatidylglycerolphosphate phosphatase A</fullName>
    </alternativeName>
</protein>
<evidence type="ECO:0000313" key="5">
    <source>
        <dbReference type="Proteomes" id="UP000715095"/>
    </source>
</evidence>
<dbReference type="EMBL" id="JACJJC010000002">
    <property type="protein sequence ID" value="MBM6703350.1"/>
    <property type="molecule type" value="Genomic_DNA"/>
</dbReference>
<accession>A0ABS2DPU8</accession>